<dbReference type="OMA" id="IRICVLQ"/>
<dbReference type="GeneID" id="13439876"/>
<dbReference type="GO" id="GO:0005739">
    <property type="term" value="C:mitochondrion"/>
    <property type="evidence" value="ECO:0007669"/>
    <property type="project" value="TreeGrafter"/>
</dbReference>
<evidence type="ECO:0000313" key="4">
    <source>
        <dbReference type="Proteomes" id="UP000007494"/>
    </source>
</evidence>
<reference evidence="4" key="3">
    <citation type="journal article" date="2012" name="PLoS Pathog.">
        <title>Comparative genomics of the apicomplexan parasites Toxoplasma gondii and Neospora caninum: Coccidia differing in host range and transmission strategy.</title>
        <authorList>
            <person name="Reid A.J."/>
            <person name="Vermont S.J."/>
            <person name="Cotton J.A."/>
            <person name="Harris D."/>
            <person name="Hill-Cawthorne G.A."/>
            <person name="Konen-Waisman S."/>
            <person name="Latham S.M."/>
            <person name="Mourier T."/>
            <person name="Norton R."/>
            <person name="Quail M.A."/>
            <person name="Sanders M."/>
            <person name="Shanmugam D."/>
            <person name="Sohal A."/>
            <person name="Wasmuth J.D."/>
            <person name="Brunk B."/>
            <person name="Grigg M.E."/>
            <person name="Howard J.C."/>
            <person name="Parkinson J."/>
            <person name="Roos D.S."/>
            <person name="Trees A.J."/>
            <person name="Berriman M."/>
            <person name="Pain A."/>
            <person name="Wastling J.M."/>
        </authorList>
    </citation>
    <scope>NUCLEOTIDE SEQUENCE [LARGE SCALE GENOMIC DNA]</scope>
    <source>
        <strain evidence="4">Liverpool</strain>
    </source>
</reference>
<dbReference type="GO" id="GO:0006107">
    <property type="term" value="P:oxaloacetate metabolic process"/>
    <property type="evidence" value="ECO:0007669"/>
    <property type="project" value="TreeGrafter"/>
</dbReference>
<dbReference type="EMBL" id="FR823385">
    <property type="protein sequence ID" value="CBZ50890.1"/>
    <property type="molecule type" value="Genomic_DNA"/>
</dbReference>
<keyword evidence="4" id="KW-1185">Reference proteome</keyword>
<dbReference type="Proteomes" id="UP000007494">
    <property type="component" value="Chromosome IX"/>
</dbReference>
<dbReference type="EMBL" id="LN714484">
    <property type="protein sequence ID" value="CEL68192.1"/>
    <property type="molecule type" value="Genomic_DNA"/>
</dbReference>
<dbReference type="eggNOG" id="KOG0806">
    <property type="taxonomic scope" value="Eukaryota"/>
</dbReference>
<evidence type="ECO:0000259" key="1">
    <source>
        <dbReference type="PROSITE" id="PS50263"/>
    </source>
</evidence>
<proteinExistence type="predicted"/>
<dbReference type="GO" id="GO:0050152">
    <property type="term" value="F:omega-amidase activity"/>
    <property type="evidence" value="ECO:0007669"/>
    <property type="project" value="TreeGrafter"/>
</dbReference>
<reference evidence="3" key="4">
    <citation type="journal article" date="2015" name="PLoS ONE">
        <title>Comprehensive Evaluation of Toxoplasma gondii VEG and Neospora caninum LIV Genomes with Tachyzoite Stage Transcriptome and Proteome Defines Novel Transcript Features.</title>
        <authorList>
            <person name="Ramaprasad A."/>
            <person name="Mourier T."/>
            <person name="Naeem R."/>
            <person name="Malas T.B."/>
            <person name="Moussa E."/>
            <person name="Panigrahi A."/>
            <person name="Vermont S.J."/>
            <person name="Otto T.D."/>
            <person name="Wastling J."/>
            <person name="Pain A."/>
        </authorList>
    </citation>
    <scope>NUCLEOTIDE SEQUENCE</scope>
    <source>
        <strain evidence="3">Liverpool</strain>
    </source>
</reference>
<dbReference type="PANTHER" id="PTHR23088:SF30">
    <property type="entry name" value="OMEGA-AMIDASE NIT2"/>
    <property type="match status" value="1"/>
</dbReference>
<dbReference type="SUPFAM" id="SSF56317">
    <property type="entry name" value="Carbon-nitrogen hydrolase"/>
    <property type="match status" value="1"/>
</dbReference>
<reference evidence="2" key="1">
    <citation type="submission" date="2011-02" db="EMBL/GenBank/DDBJ databases">
        <authorList>
            <person name="Aslett M."/>
        </authorList>
    </citation>
    <scope>NUCLEOTIDE SEQUENCE</scope>
    <source>
        <strain evidence="2">Liverpool</strain>
    </source>
</reference>
<dbReference type="RefSeq" id="XP_003880923.1">
    <property type="nucleotide sequence ID" value="XM_003880874.1"/>
</dbReference>
<accession>F0VBA6</accession>
<evidence type="ECO:0000313" key="2">
    <source>
        <dbReference type="EMBL" id="CBZ50890.1"/>
    </source>
</evidence>
<dbReference type="VEuPathDB" id="ToxoDB:NCLIV_039650"/>
<dbReference type="GO" id="GO:0006528">
    <property type="term" value="P:asparagine metabolic process"/>
    <property type="evidence" value="ECO:0007669"/>
    <property type="project" value="TreeGrafter"/>
</dbReference>
<dbReference type="PANTHER" id="PTHR23088">
    <property type="entry name" value="NITRILASE-RELATED"/>
    <property type="match status" value="1"/>
</dbReference>
<feature type="domain" description="CN hydrolase" evidence="1">
    <location>
        <begin position="101"/>
        <end position="394"/>
    </location>
</feature>
<gene>
    <name evidence="3" type="ORF">BN1204_039650</name>
    <name evidence="2" type="ORF">NCLIV_039650</name>
</gene>
<sequence>MSPATSIRICVLQLPALLRREAGLPPATLSALSPSSLSPSSLSSGDSRAVLERKQQQMQRIKEALAAAVAAMKRGATSSTFPFTAAFDHNIFSSAPVQTSYRGIVDALATALGELGGERSQEKQGHEEAHGNSRPFDVLVLPEMWNTPYHNSCFAAYGEPLPDLGDADEEANEEEMRARVSPSFAFMKEMAKRLRVCVVGGSIVERREVPDESAGKDTDRKKVELYNTCCVFDREGAFIAKHRKMHLFDISILKSDDPNGKGMIFRESATLSAGNSLSSFSLAPFGSVGLGICYDLRFAEMALALTQQRNCKLLCYPGAFNQTTGPPHWSLLLRGRALDNQVYVVGCSPAAPSPSVSGEGEYPVYGHSTVIGPYGDVIAELGGGPGAIFASLDRTKVDLFRKQVPTSLQKRFGEVYTQVQEVTASDGAHRRGTGQQS</sequence>
<dbReference type="Gene3D" id="3.60.110.10">
    <property type="entry name" value="Carbon-nitrogen hydrolase"/>
    <property type="match status" value="1"/>
</dbReference>
<protein>
    <submittedName>
        <fullName evidence="2">Genome sequencing data, contig C317, related</fullName>
    </submittedName>
</protein>
<dbReference type="OrthoDB" id="10250282at2759"/>
<dbReference type="AlphaFoldDB" id="F0VBA6"/>
<reference evidence="2" key="2">
    <citation type="submission" date="2011-03" db="EMBL/GenBank/DDBJ databases">
        <title>Comparative genomics and transcriptomics of Neospora caninum and Toxoplasma gondii.</title>
        <authorList>
            <person name="Reid A.J."/>
            <person name="Sohal A."/>
            <person name="Harris D."/>
            <person name="Quail M."/>
            <person name="Sanders M."/>
            <person name="Berriman M."/>
            <person name="Wastling J.M."/>
            <person name="Pain A."/>
        </authorList>
    </citation>
    <scope>NUCLEOTIDE SEQUENCE</scope>
    <source>
        <strain evidence="2">Liverpool</strain>
    </source>
</reference>
<dbReference type="InterPro" id="IPR003010">
    <property type="entry name" value="C-N_Hydrolase"/>
</dbReference>
<evidence type="ECO:0000313" key="3">
    <source>
        <dbReference type="EMBL" id="CEL68192.1"/>
    </source>
</evidence>
<dbReference type="InParanoid" id="F0VBA6"/>
<name>F0VBA6_NEOCL</name>
<dbReference type="InterPro" id="IPR036526">
    <property type="entry name" value="C-N_Hydrolase_sf"/>
</dbReference>
<dbReference type="Pfam" id="PF00795">
    <property type="entry name" value="CN_hydrolase"/>
    <property type="match status" value="1"/>
</dbReference>
<organism evidence="2 4">
    <name type="scientific">Neospora caninum (strain Liverpool)</name>
    <dbReference type="NCBI Taxonomy" id="572307"/>
    <lineage>
        <taxon>Eukaryota</taxon>
        <taxon>Sar</taxon>
        <taxon>Alveolata</taxon>
        <taxon>Apicomplexa</taxon>
        <taxon>Conoidasida</taxon>
        <taxon>Coccidia</taxon>
        <taxon>Eucoccidiorida</taxon>
        <taxon>Eimeriorina</taxon>
        <taxon>Sarcocystidae</taxon>
        <taxon>Neospora</taxon>
    </lineage>
</organism>
<dbReference type="GO" id="GO:0006541">
    <property type="term" value="P:glutamine metabolic process"/>
    <property type="evidence" value="ECO:0007669"/>
    <property type="project" value="TreeGrafter"/>
</dbReference>
<dbReference type="PROSITE" id="PS50263">
    <property type="entry name" value="CN_HYDROLASE"/>
    <property type="match status" value="1"/>
</dbReference>